<dbReference type="PANTHER" id="PTHR13096:SF9">
    <property type="entry name" value="BIFUNCTIONAL LYSINE-SPECIFIC DEMETHYLASE AND HISTIDYL-HYDROXYLASE"/>
    <property type="match status" value="1"/>
</dbReference>
<dbReference type="InterPro" id="IPR039994">
    <property type="entry name" value="NO66-like"/>
</dbReference>
<comment type="cofactor">
    <cofactor evidence="1">
        <name>Fe(2+)</name>
        <dbReference type="ChEBI" id="CHEBI:29033"/>
    </cofactor>
</comment>
<sequence length="434" mass="45831">MTLAPSRPAAGADAPARGAGPALRRCFGEAAERIAGEHWNTRPLLVRAADRAAEGGRASVHDLLSPADVDELLGPRALRTPFFSLVQDGTPLPRSSYTRRAVAGNQQLADLPDTDRVAAAHAGGATIVLQALHRTWPALQTFCSQLAADLGHQCQVNVYVTPPGAQGFKPHHDTHDVVVLQVDGRKHWTIHPPAVELPLKSQPSTQLGPDPVGGRPPAIDTVLEPGDALYLPRGWLHSARTTEDRSIHLTVGLLATTWADVLTDAVASAGVADVALRRALPLPGAPGAADGVPDEEVAGFRAAAQRWLDALDDDAVRRLVARRRSGAVPAEPVGVLAQDEAARTLAEGTALRPRRGVRSSLVPAGEGVDLVLDDRRVTFPGWLRPALEHVLAAPRTSAADLAAAGVGVDVPDALVVLRRLLRERVLLPTAGEPR</sequence>
<dbReference type="GO" id="GO:0032453">
    <property type="term" value="F:histone H3K4 demethylase activity"/>
    <property type="evidence" value="ECO:0007669"/>
    <property type="project" value="TreeGrafter"/>
</dbReference>
<dbReference type="Pfam" id="PF08007">
    <property type="entry name" value="JmjC_2"/>
    <property type="match status" value="1"/>
</dbReference>
<keyword evidence="3" id="KW-0408">Iron</keyword>
<dbReference type="eggNOG" id="COG2850">
    <property type="taxonomic scope" value="Bacteria"/>
</dbReference>
<dbReference type="PROSITE" id="PS51184">
    <property type="entry name" value="JMJC"/>
    <property type="match status" value="1"/>
</dbReference>
<feature type="region of interest" description="Disordered" evidence="4">
    <location>
        <begin position="1"/>
        <end position="20"/>
    </location>
</feature>
<dbReference type="SUPFAM" id="SSF51197">
    <property type="entry name" value="Clavaminate synthase-like"/>
    <property type="match status" value="1"/>
</dbReference>
<dbReference type="InterPro" id="IPR003347">
    <property type="entry name" value="JmjC_dom"/>
</dbReference>
<protein>
    <submittedName>
        <fullName evidence="6">Cupin 4 family protein</fullName>
    </submittedName>
</protein>
<evidence type="ECO:0000256" key="3">
    <source>
        <dbReference type="ARBA" id="ARBA00023004"/>
    </source>
</evidence>
<dbReference type="Proteomes" id="UP000001116">
    <property type="component" value="Chromosome"/>
</dbReference>
<evidence type="ECO:0000313" key="7">
    <source>
        <dbReference type="Proteomes" id="UP000001116"/>
    </source>
</evidence>
<dbReference type="OrthoDB" id="9764016at2"/>
<accession>A6W7N8</accession>
<organism evidence="6 7">
    <name type="scientific">Kineococcus radiotolerans (strain ATCC BAA-149 / DSM 14245 / SRS30216)</name>
    <dbReference type="NCBI Taxonomy" id="266940"/>
    <lineage>
        <taxon>Bacteria</taxon>
        <taxon>Bacillati</taxon>
        <taxon>Actinomycetota</taxon>
        <taxon>Actinomycetes</taxon>
        <taxon>Kineosporiales</taxon>
        <taxon>Kineosporiaceae</taxon>
        <taxon>Kineococcus</taxon>
    </lineage>
</organism>
<name>A6W7N8_KINRD</name>
<evidence type="ECO:0000256" key="2">
    <source>
        <dbReference type="ARBA" id="ARBA00022723"/>
    </source>
</evidence>
<dbReference type="STRING" id="266940.Krad_1339"/>
<dbReference type="HOGENOM" id="CLU_013645_1_0_11"/>
<keyword evidence="2" id="KW-0479">Metal-binding</keyword>
<evidence type="ECO:0000259" key="5">
    <source>
        <dbReference type="PROSITE" id="PS51184"/>
    </source>
</evidence>
<dbReference type="EMBL" id="CP000750">
    <property type="protein sequence ID" value="ABS02827.1"/>
    <property type="molecule type" value="Genomic_DNA"/>
</dbReference>
<evidence type="ECO:0000313" key="6">
    <source>
        <dbReference type="EMBL" id="ABS02827.1"/>
    </source>
</evidence>
<dbReference type="KEGG" id="kra:Krad_1339"/>
<dbReference type="GO" id="GO:0046872">
    <property type="term" value="F:metal ion binding"/>
    <property type="evidence" value="ECO:0007669"/>
    <property type="project" value="UniProtKB-KW"/>
</dbReference>
<evidence type="ECO:0000256" key="1">
    <source>
        <dbReference type="ARBA" id="ARBA00001954"/>
    </source>
</evidence>
<dbReference type="PANTHER" id="PTHR13096">
    <property type="entry name" value="MINA53 MYC INDUCED NUCLEAR ANTIGEN"/>
    <property type="match status" value="1"/>
</dbReference>
<dbReference type="Gene3D" id="2.60.120.650">
    <property type="entry name" value="Cupin"/>
    <property type="match status" value="1"/>
</dbReference>
<keyword evidence="7" id="KW-1185">Reference proteome</keyword>
<reference evidence="7" key="1">
    <citation type="journal article" date="2008" name="PLoS ONE">
        <title>Survival in nuclear waste, extreme resistance, and potential applications gleaned from the genome sequence of Kineococcus radiotolerans SRS30216.</title>
        <authorList>
            <person name="Bagwell C.E."/>
            <person name="Bhat S."/>
            <person name="Hawkins G.M."/>
            <person name="Smith B.W."/>
            <person name="Biswas T."/>
            <person name="Hoover T.R."/>
            <person name="Saunders E."/>
            <person name="Han C.S."/>
            <person name="Tsodikov O.V."/>
            <person name="Shimkets L.J."/>
        </authorList>
    </citation>
    <scope>NUCLEOTIDE SEQUENCE [LARGE SCALE GENOMIC DNA]</scope>
    <source>
        <strain evidence="7">ATCC BAA-149 / DSM 14245 / SRS30216</strain>
    </source>
</reference>
<feature type="domain" description="JmjC" evidence="5">
    <location>
        <begin position="125"/>
        <end position="270"/>
    </location>
</feature>
<dbReference type="RefSeq" id="WP_012084310.1">
    <property type="nucleotide sequence ID" value="NC_009664.2"/>
</dbReference>
<proteinExistence type="predicted"/>
<dbReference type="GO" id="GO:0051864">
    <property type="term" value="F:histone H3K36 demethylase activity"/>
    <property type="evidence" value="ECO:0007669"/>
    <property type="project" value="TreeGrafter"/>
</dbReference>
<evidence type="ECO:0000256" key="4">
    <source>
        <dbReference type="SAM" id="MobiDB-lite"/>
    </source>
</evidence>
<gene>
    <name evidence="6" type="ordered locus">Krad_1339</name>
</gene>
<dbReference type="SMART" id="SM00558">
    <property type="entry name" value="JmjC"/>
    <property type="match status" value="1"/>
</dbReference>
<dbReference type="AlphaFoldDB" id="A6W7N8"/>